<keyword evidence="1" id="KW-0812">Transmembrane</keyword>
<feature type="transmembrane region" description="Helical" evidence="1">
    <location>
        <begin position="33"/>
        <end position="51"/>
    </location>
</feature>
<keyword evidence="3" id="KW-1185">Reference proteome</keyword>
<keyword evidence="1" id="KW-1133">Transmembrane helix</keyword>
<dbReference type="InterPro" id="IPR007165">
    <property type="entry name" value="Phage_holin_4_2"/>
</dbReference>
<reference evidence="2 3" key="1">
    <citation type="submission" date="2019-06" db="EMBL/GenBank/DDBJ databases">
        <title>Sequencing the genomes of 1000 actinobacteria strains.</title>
        <authorList>
            <person name="Klenk H.-P."/>
        </authorList>
    </citation>
    <scope>NUCLEOTIDE SEQUENCE [LARGE SCALE GENOMIC DNA]</scope>
    <source>
        <strain evidence="2 3">DSM 12362</strain>
    </source>
</reference>
<gene>
    <name evidence="2" type="ORF">FB476_2954</name>
</gene>
<evidence type="ECO:0000256" key="1">
    <source>
        <dbReference type="SAM" id="Phobius"/>
    </source>
</evidence>
<comment type="caution">
    <text evidence="2">The sequence shown here is derived from an EMBL/GenBank/DDBJ whole genome shotgun (WGS) entry which is preliminary data.</text>
</comment>
<protein>
    <submittedName>
        <fullName evidence="2">Putative membrane protein</fullName>
    </submittedName>
</protein>
<feature type="transmembrane region" description="Helical" evidence="1">
    <location>
        <begin position="98"/>
        <end position="120"/>
    </location>
</feature>
<dbReference type="PANTHER" id="PTHR37309">
    <property type="entry name" value="SLR0284 PROTEIN"/>
    <property type="match status" value="1"/>
</dbReference>
<accession>A0A543K825</accession>
<dbReference type="Pfam" id="PF04020">
    <property type="entry name" value="Phage_holin_4_2"/>
    <property type="match status" value="1"/>
</dbReference>
<evidence type="ECO:0000313" key="3">
    <source>
        <dbReference type="Proteomes" id="UP000315133"/>
    </source>
</evidence>
<proteinExistence type="predicted"/>
<name>A0A543K825_9MICO</name>
<dbReference type="Proteomes" id="UP000315133">
    <property type="component" value="Unassembled WGS sequence"/>
</dbReference>
<dbReference type="AlphaFoldDB" id="A0A543K825"/>
<keyword evidence="1" id="KW-0472">Membrane</keyword>
<sequence>MKMLMTIIANAVAIWVAAFLLDGIEIGGDGANFWLTLLGVAVLFGVVNALVKPVLKLLSLPLIVLTLGLFLLVLNALMLTLTSWLAGLFGLDFVVQSFFWDAIIGAIIISAVSVVVDMLLPDPQRA</sequence>
<dbReference type="PANTHER" id="PTHR37309:SF1">
    <property type="entry name" value="SLR0284 PROTEIN"/>
    <property type="match status" value="1"/>
</dbReference>
<organism evidence="2 3">
    <name type="scientific">Ornithinimicrobium humiphilum</name>
    <dbReference type="NCBI Taxonomy" id="125288"/>
    <lineage>
        <taxon>Bacteria</taxon>
        <taxon>Bacillati</taxon>
        <taxon>Actinomycetota</taxon>
        <taxon>Actinomycetes</taxon>
        <taxon>Micrococcales</taxon>
        <taxon>Ornithinimicrobiaceae</taxon>
        <taxon>Ornithinimicrobium</taxon>
    </lineage>
</organism>
<dbReference type="OrthoDB" id="9810847at2"/>
<feature type="transmembrane region" description="Helical" evidence="1">
    <location>
        <begin position="63"/>
        <end position="86"/>
    </location>
</feature>
<evidence type="ECO:0000313" key="2">
    <source>
        <dbReference type="EMBL" id="TQM91217.1"/>
    </source>
</evidence>
<dbReference type="RefSeq" id="WP_141820712.1">
    <property type="nucleotide sequence ID" value="NZ_BAAAIL010000001.1"/>
</dbReference>
<dbReference type="EMBL" id="VFPU01000002">
    <property type="protein sequence ID" value="TQM91217.1"/>
    <property type="molecule type" value="Genomic_DNA"/>
</dbReference>